<name>A0A1W7AA27_9STAP</name>
<evidence type="ECO:0000256" key="3">
    <source>
        <dbReference type="ARBA" id="ARBA00022801"/>
    </source>
</evidence>
<dbReference type="Proteomes" id="UP000194154">
    <property type="component" value="Chromosome"/>
</dbReference>
<proteinExistence type="inferred from homology"/>
<dbReference type="Pfam" id="PF01934">
    <property type="entry name" value="HepT-like"/>
    <property type="match status" value="1"/>
</dbReference>
<dbReference type="RefSeq" id="WP_086042086.1">
    <property type="nucleotide sequence ID" value="NZ_CBCRZA010000001.1"/>
</dbReference>
<dbReference type="GO" id="GO:0004540">
    <property type="term" value="F:RNA nuclease activity"/>
    <property type="evidence" value="ECO:0007669"/>
    <property type="project" value="InterPro"/>
</dbReference>
<reference evidence="5 6" key="1">
    <citation type="journal article" date="2017" name="Int. J. Syst. Evol. Microbiol.">
        <title>Macrococcus canis sp. nov., a skin bacterium associated with infections in dogs.</title>
        <authorList>
            <person name="Gobeli Brawand S."/>
            <person name="Cotting K."/>
            <person name="Gomez-Sanz E."/>
            <person name="Collaud A."/>
            <person name="Thomann A."/>
            <person name="Brodard I."/>
            <person name="Rodriguez-Campos S."/>
            <person name="Strauss C."/>
            <person name="Perreten V."/>
        </authorList>
    </citation>
    <scope>NUCLEOTIDE SEQUENCE [LARGE SCALE GENOMIC DNA]</scope>
    <source>
        <strain evidence="5 6">KM45013</strain>
    </source>
</reference>
<gene>
    <name evidence="5" type="ORF">MCCS_07700</name>
</gene>
<keyword evidence="6" id="KW-1185">Reference proteome</keyword>
<dbReference type="InterPro" id="IPR037038">
    <property type="entry name" value="HepT-like_sf"/>
</dbReference>
<accession>A0A1W7AA27</accession>
<dbReference type="InterPro" id="IPR008201">
    <property type="entry name" value="HepT-like"/>
</dbReference>
<dbReference type="OrthoDB" id="2375467at2"/>
<dbReference type="GO" id="GO:0110001">
    <property type="term" value="C:toxin-antitoxin complex"/>
    <property type="evidence" value="ECO:0007669"/>
    <property type="project" value="InterPro"/>
</dbReference>
<dbReference type="KEGG" id="mcak:MCCS_07700"/>
<dbReference type="AlphaFoldDB" id="A0A1W7AA27"/>
<sequence length="145" mass="16830">MYFVDREELALKLDYIDALSNELAQSEGFALERIAHMLIESVVDVGNMIIDGFIMRDPGSYKDVLDILEMEKVIPVQYAEMMRSTLYLRQWFVRDYINIDHAEVKRVFMENIESYQHFKADVNTFIEHELGPVSAFGKGGKVEEV</sequence>
<dbReference type="GeneID" id="35294905"/>
<dbReference type="PANTHER" id="PTHR33397">
    <property type="entry name" value="UPF0331 PROTEIN YUTE"/>
    <property type="match status" value="1"/>
</dbReference>
<keyword evidence="1" id="KW-1277">Toxin-antitoxin system</keyword>
<keyword evidence="2" id="KW-0540">Nuclease</keyword>
<dbReference type="GO" id="GO:0016787">
    <property type="term" value="F:hydrolase activity"/>
    <property type="evidence" value="ECO:0007669"/>
    <property type="project" value="UniProtKB-KW"/>
</dbReference>
<dbReference type="STRING" id="1855823.MCCS_07700"/>
<comment type="similarity">
    <text evidence="4">Belongs to the HepT RNase toxin family.</text>
</comment>
<evidence type="ECO:0000313" key="6">
    <source>
        <dbReference type="Proteomes" id="UP000194154"/>
    </source>
</evidence>
<keyword evidence="3" id="KW-0378">Hydrolase</keyword>
<organism evidence="5 6">
    <name type="scientific">Macrococcoides canis</name>
    <dbReference type="NCBI Taxonomy" id="1855823"/>
    <lineage>
        <taxon>Bacteria</taxon>
        <taxon>Bacillati</taxon>
        <taxon>Bacillota</taxon>
        <taxon>Bacilli</taxon>
        <taxon>Bacillales</taxon>
        <taxon>Staphylococcaceae</taxon>
        <taxon>Macrococcoides</taxon>
    </lineage>
</organism>
<evidence type="ECO:0000256" key="4">
    <source>
        <dbReference type="ARBA" id="ARBA00024207"/>
    </source>
</evidence>
<protein>
    <submittedName>
        <fullName evidence="5">Uncharacterized protein</fullName>
    </submittedName>
</protein>
<evidence type="ECO:0000256" key="2">
    <source>
        <dbReference type="ARBA" id="ARBA00022722"/>
    </source>
</evidence>
<dbReference type="PANTHER" id="PTHR33397:SF5">
    <property type="entry name" value="RNASE YUTE-RELATED"/>
    <property type="match status" value="1"/>
</dbReference>
<evidence type="ECO:0000256" key="1">
    <source>
        <dbReference type="ARBA" id="ARBA00022649"/>
    </source>
</evidence>
<dbReference type="InterPro" id="IPR052379">
    <property type="entry name" value="Type_VII_TA_RNase"/>
</dbReference>
<dbReference type="EMBL" id="CP021059">
    <property type="protein sequence ID" value="ARQ06418.1"/>
    <property type="molecule type" value="Genomic_DNA"/>
</dbReference>
<dbReference type="Gene3D" id="1.20.120.580">
    <property type="entry name" value="bsu32300-like"/>
    <property type="match status" value="1"/>
</dbReference>
<evidence type="ECO:0000313" key="5">
    <source>
        <dbReference type="EMBL" id="ARQ06418.1"/>
    </source>
</evidence>